<feature type="chain" id="PRO_5046767261" evidence="1">
    <location>
        <begin position="34"/>
        <end position="116"/>
    </location>
</feature>
<keyword evidence="3" id="KW-1185">Reference proteome</keyword>
<dbReference type="PROSITE" id="PS51318">
    <property type="entry name" value="TAT"/>
    <property type="match status" value="1"/>
</dbReference>
<feature type="signal peptide" evidence="1">
    <location>
        <begin position="1"/>
        <end position="33"/>
    </location>
</feature>
<evidence type="ECO:0000256" key="1">
    <source>
        <dbReference type="SAM" id="SignalP"/>
    </source>
</evidence>
<dbReference type="Proteomes" id="UP001500483">
    <property type="component" value="Unassembled WGS sequence"/>
</dbReference>
<accession>A0ABP6RWB1</accession>
<gene>
    <name evidence="2" type="ORF">GCM10020366_47640</name>
</gene>
<proteinExistence type="predicted"/>
<sequence>MKQVARRRMGRGMALTAAVGAAFAMATAGTAQAATPGVLTLCSKGSYGSYAVFPDRGGMATVVVPSGKCTDVEFGGNKPERLDIRQSGGAVIGSTIYDGRAGLNIATVDGPSFYPF</sequence>
<evidence type="ECO:0000313" key="2">
    <source>
        <dbReference type="EMBL" id="GAA3361891.1"/>
    </source>
</evidence>
<keyword evidence="1" id="KW-0732">Signal</keyword>
<protein>
    <submittedName>
        <fullName evidence="2">Uncharacterized protein</fullName>
    </submittedName>
</protein>
<comment type="caution">
    <text evidence="2">The sequence shown here is derived from an EMBL/GenBank/DDBJ whole genome shotgun (WGS) entry which is preliminary data.</text>
</comment>
<name>A0ABP6RWB1_9PSEU</name>
<dbReference type="InterPro" id="IPR006311">
    <property type="entry name" value="TAT_signal"/>
</dbReference>
<organism evidence="2 3">
    <name type="scientific">Saccharopolyspora gregorii</name>
    <dbReference type="NCBI Taxonomy" id="33914"/>
    <lineage>
        <taxon>Bacteria</taxon>
        <taxon>Bacillati</taxon>
        <taxon>Actinomycetota</taxon>
        <taxon>Actinomycetes</taxon>
        <taxon>Pseudonocardiales</taxon>
        <taxon>Pseudonocardiaceae</taxon>
        <taxon>Saccharopolyspora</taxon>
    </lineage>
</organism>
<dbReference type="EMBL" id="BAAAYK010000038">
    <property type="protein sequence ID" value="GAA3361891.1"/>
    <property type="molecule type" value="Genomic_DNA"/>
</dbReference>
<evidence type="ECO:0000313" key="3">
    <source>
        <dbReference type="Proteomes" id="UP001500483"/>
    </source>
</evidence>
<reference evidence="3" key="1">
    <citation type="journal article" date="2019" name="Int. J. Syst. Evol. Microbiol.">
        <title>The Global Catalogue of Microorganisms (GCM) 10K type strain sequencing project: providing services to taxonomists for standard genome sequencing and annotation.</title>
        <authorList>
            <consortium name="The Broad Institute Genomics Platform"/>
            <consortium name="The Broad Institute Genome Sequencing Center for Infectious Disease"/>
            <person name="Wu L."/>
            <person name="Ma J."/>
        </authorList>
    </citation>
    <scope>NUCLEOTIDE SEQUENCE [LARGE SCALE GENOMIC DNA]</scope>
    <source>
        <strain evidence="3">JCM 9687</strain>
    </source>
</reference>